<keyword evidence="2" id="KW-0472">Membrane</keyword>
<feature type="transmembrane region" description="Helical" evidence="2">
    <location>
        <begin position="216"/>
        <end position="235"/>
    </location>
</feature>
<gene>
    <name evidence="3" type="ORF">ABB22_04480</name>
</gene>
<evidence type="ECO:0000313" key="3">
    <source>
        <dbReference type="EMBL" id="KRG59458.1"/>
    </source>
</evidence>
<feature type="region of interest" description="Disordered" evidence="1">
    <location>
        <begin position="260"/>
        <end position="285"/>
    </location>
</feature>
<reference evidence="3 4" key="1">
    <citation type="submission" date="2015-05" db="EMBL/GenBank/DDBJ databases">
        <title>Genome sequencing and analysis of members of genus Stenotrophomonas.</title>
        <authorList>
            <person name="Patil P.P."/>
            <person name="Midha S."/>
            <person name="Patil P.B."/>
        </authorList>
    </citation>
    <scope>NUCLEOTIDE SEQUENCE [LARGE SCALE GENOMIC DNA]</scope>
    <source>
        <strain evidence="3 4">DSM 12575</strain>
    </source>
</reference>
<keyword evidence="4" id="KW-1185">Reference proteome</keyword>
<feature type="region of interest" description="Disordered" evidence="1">
    <location>
        <begin position="307"/>
        <end position="337"/>
    </location>
</feature>
<proteinExistence type="predicted"/>
<accession>A0ABR5NMV7</accession>
<dbReference type="EMBL" id="LDJG01000005">
    <property type="protein sequence ID" value="KRG59458.1"/>
    <property type="molecule type" value="Genomic_DNA"/>
</dbReference>
<evidence type="ECO:0000256" key="1">
    <source>
        <dbReference type="SAM" id="MobiDB-lite"/>
    </source>
</evidence>
<evidence type="ECO:0008006" key="5">
    <source>
        <dbReference type="Google" id="ProtNLM"/>
    </source>
</evidence>
<dbReference type="RefSeq" id="WP_425477783.1">
    <property type="nucleotide sequence ID" value="NZ_LDJG01000005.1"/>
</dbReference>
<name>A0ABR5NMV7_9GAMM</name>
<organism evidence="3 4">
    <name type="scientific">Stenotrophomonas nitritireducens</name>
    <dbReference type="NCBI Taxonomy" id="83617"/>
    <lineage>
        <taxon>Bacteria</taxon>
        <taxon>Pseudomonadati</taxon>
        <taxon>Pseudomonadota</taxon>
        <taxon>Gammaproteobacteria</taxon>
        <taxon>Lysobacterales</taxon>
        <taxon>Lysobacteraceae</taxon>
        <taxon>Stenotrophomonas</taxon>
    </lineage>
</organism>
<comment type="caution">
    <text evidence="3">The sequence shown here is derived from an EMBL/GenBank/DDBJ whole genome shotgun (WGS) entry which is preliminary data.</text>
</comment>
<dbReference type="Proteomes" id="UP000050902">
    <property type="component" value="Unassembled WGS sequence"/>
</dbReference>
<sequence>MMAAPASPTPAAASALSAFLKGVERRALVVAGLQSGDEDAAGRAVAAAMRAFAGPAAGMPMADWPARFWTLLCGNPQMRAPSTNGYWPPALAHLQDLAPAERLALLLRIGGGLDEDAASAVLGVTPEAYRHALAGACPLDAQGHPDATAWRGLAEQVQAQVRDLPPGRVQQLEQLRGAMAAGAAPARQAPAAPRIEADARVARPPRRTATRWRWRTWLLLCLPLVLLAVVAAWWWQEHRPALPGAAAPAAEGAVSDNGPVQVEALPADDPPAAPASGDSRAADDAAMLADPELALAQDADFHAWYAAGGPVPVDESQARPGRAEPAGTALETVDAED</sequence>
<protein>
    <recommendedName>
        <fullName evidence="5">Transmembrane protein</fullName>
    </recommendedName>
</protein>
<keyword evidence="2" id="KW-1133">Transmembrane helix</keyword>
<evidence type="ECO:0000256" key="2">
    <source>
        <dbReference type="SAM" id="Phobius"/>
    </source>
</evidence>
<evidence type="ECO:0000313" key="4">
    <source>
        <dbReference type="Proteomes" id="UP000050902"/>
    </source>
</evidence>
<keyword evidence="2" id="KW-0812">Transmembrane</keyword>